<protein>
    <submittedName>
        <fullName evidence="1">Uncharacterized protein</fullName>
    </submittedName>
</protein>
<keyword evidence="2" id="KW-1185">Reference proteome</keyword>
<gene>
    <name evidence="1" type="ORF">MYCIT1_LOCUS25860</name>
</gene>
<dbReference type="EMBL" id="CAVNYO010000419">
    <property type="protein sequence ID" value="CAK5277062.1"/>
    <property type="molecule type" value="Genomic_DNA"/>
</dbReference>
<organism evidence="1 2">
    <name type="scientific">Mycena citricolor</name>
    <dbReference type="NCBI Taxonomy" id="2018698"/>
    <lineage>
        <taxon>Eukaryota</taxon>
        <taxon>Fungi</taxon>
        <taxon>Dikarya</taxon>
        <taxon>Basidiomycota</taxon>
        <taxon>Agaricomycotina</taxon>
        <taxon>Agaricomycetes</taxon>
        <taxon>Agaricomycetidae</taxon>
        <taxon>Agaricales</taxon>
        <taxon>Marasmiineae</taxon>
        <taxon>Mycenaceae</taxon>
        <taxon>Mycena</taxon>
    </lineage>
</organism>
<reference evidence="1" key="1">
    <citation type="submission" date="2023-11" db="EMBL/GenBank/DDBJ databases">
        <authorList>
            <person name="De Vega J J."/>
            <person name="De Vega J J."/>
        </authorList>
    </citation>
    <scope>NUCLEOTIDE SEQUENCE</scope>
</reference>
<dbReference type="Proteomes" id="UP001295794">
    <property type="component" value="Unassembled WGS sequence"/>
</dbReference>
<sequence length="98" mass="11001">IRLFSLLLSFGRHRIDCPLHFRRFPLGSAFERGARRGRGRGGGPNKDLCVGLRHSRQRLDSGQLVGEREKFGSSTTDHVSLRFADTRGNTAQCLPPLR</sequence>
<dbReference type="AlphaFoldDB" id="A0AAD2K3L3"/>
<evidence type="ECO:0000313" key="1">
    <source>
        <dbReference type="EMBL" id="CAK5277062.1"/>
    </source>
</evidence>
<proteinExistence type="predicted"/>
<feature type="non-terminal residue" evidence="1">
    <location>
        <position position="1"/>
    </location>
</feature>
<comment type="caution">
    <text evidence="1">The sequence shown here is derived from an EMBL/GenBank/DDBJ whole genome shotgun (WGS) entry which is preliminary data.</text>
</comment>
<accession>A0AAD2K3L3</accession>
<name>A0AAD2K3L3_9AGAR</name>
<evidence type="ECO:0000313" key="2">
    <source>
        <dbReference type="Proteomes" id="UP001295794"/>
    </source>
</evidence>